<feature type="domain" description="Damage-control phosphatase ARMT1-like metal-binding" evidence="9">
    <location>
        <begin position="22"/>
        <end position="483"/>
    </location>
</feature>
<sequence length="506" mass="54354">MQKLSIGLQPGGFSSKAPIQLRVPSIQRRTVIAMTSLRSLSSASSSKVRAALNGIQAVRDSMQANSALVPLAAPSGAAAALCHPWLPAMVTATNEALELWKAQTGGDSWLGLPWLMIECYMYTAVATAVQSQPLLAGGTTGSSYGSHLSSLDVGTYDPFLVQKQSAWAKSSSAVAELATAIEAIHADLQRGGPLREAMSNPERQGAVQQKLFEVVQYCLWGNKTDLSLRQDAALDAAASLAETERSMVRGEGHEGSGSSSAGPATTNPLIVNEYIGLWEHLKGVARAKGGHGGRVDIIMDNSGLELYGDFVLADFLVETGLASQVVFHGKCLPWFVSDATITDFTQTLTSCQQPYSPASPGSPQSTQGQQPSEAWGAVTRLGKRWGEHLATGRWRYTDHPFWTTPAPFCWMEAMAPELYSNLSSSSCLVTKGDLNYRKLLSDCSWPAHTRWGDSFLGWLPAPLLSLRTCKADLATGLAEGQAKALNMVDPEWQVNGKFGMIQFTKE</sequence>
<evidence type="ECO:0000256" key="2">
    <source>
        <dbReference type="ARBA" id="ARBA00009519"/>
    </source>
</evidence>
<comment type="catalytic activity">
    <reaction evidence="1 7">
        <text>beta-D-fructose 1-phosphate + H2O = D-fructose + phosphate</text>
        <dbReference type="Rhea" id="RHEA:35603"/>
        <dbReference type="ChEBI" id="CHEBI:15377"/>
        <dbReference type="ChEBI" id="CHEBI:37721"/>
        <dbReference type="ChEBI" id="CHEBI:43474"/>
        <dbReference type="ChEBI" id="CHEBI:138881"/>
    </reaction>
</comment>
<comment type="domain">
    <text evidence="7">Subfamily III proteins have a conserved RTxK motif about 40-50 residues from the C-terminus; the threonine may be replaced by serine or cysteine.</text>
</comment>
<proteinExistence type="inferred from homology"/>
<feature type="region of interest" description="Disordered" evidence="8">
    <location>
        <begin position="245"/>
        <end position="265"/>
    </location>
</feature>
<dbReference type="EMBL" id="MU070007">
    <property type="protein sequence ID" value="KAF5830777.1"/>
    <property type="molecule type" value="Genomic_DNA"/>
</dbReference>
<dbReference type="PANTHER" id="PTHR12260">
    <property type="entry name" value="DAMAGE-CONTROL PHOSPHATASE ARMT1"/>
    <property type="match status" value="1"/>
</dbReference>
<evidence type="ECO:0000256" key="4">
    <source>
        <dbReference type="ARBA" id="ARBA00022801"/>
    </source>
</evidence>
<comment type="caution">
    <text evidence="10">The sequence shown here is derived from an EMBL/GenBank/DDBJ whole genome shotgun (WGS) entry which is preliminary data.</text>
</comment>
<comment type="cofactor">
    <cofactor evidence="7">
        <name>Mn(2+)</name>
        <dbReference type="ChEBI" id="CHEBI:29035"/>
    </cofactor>
    <cofactor evidence="7">
        <name>Ni(2+)</name>
        <dbReference type="ChEBI" id="CHEBI:49786"/>
    </cofactor>
</comment>
<dbReference type="InterPro" id="IPR002791">
    <property type="entry name" value="ARMT1-like_metal-bd"/>
</dbReference>
<dbReference type="PANTHER" id="PTHR12260:SF6">
    <property type="entry name" value="DAMAGE-CONTROL PHOSPHATASE ARMT1"/>
    <property type="match status" value="1"/>
</dbReference>
<feature type="region of interest" description="Disordered" evidence="8">
    <location>
        <begin position="352"/>
        <end position="373"/>
    </location>
</feature>
<evidence type="ECO:0000256" key="7">
    <source>
        <dbReference type="RuleBase" id="RU367030"/>
    </source>
</evidence>
<comment type="function">
    <text evidence="7">Metal-dependent phosphatase that shows phosphatase activity against several substrates, including fructose-1-phosphate and fructose-6-phosphate. Its preference for fructose-1-phosphate, a strong glycating agent that causes DNA damage rather than a canonical yeast metabolite, suggests a damage-control function in hexose phosphate metabolism.</text>
</comment>
<evidence type="ECO:0000256" key="3">
    <source>
        <dbReference type="ARBA" id="ARBA00022723"/>
    </source>
</evidence>
<keyword evidence="4 7" id="KW-0378">Hydrolase</keyword>
<dbReference type="Gene3D" id="1.20.930.60">
    <property type="match status" value="1"/>
</dbReference>
<dbReference type="Gene3D" id="3.40.50.10880">
    <property type="entry name" value="Uncharacterised protein PF01937, DUF89, domain 3"/>
    <property type="match status" value="1"/>
</dbReference>
<feature type="compositionally biased region" description="Low complexity" evidence="8">
    <location>
        <begin position="356"/>
        <end position="372"/>
    </location>
</feature>
<dbReference type="EC" id="3.1.3.-" evidence="7"/>
<comment type="similarity">
    <text evidence="2 7">Belongs to the damage-control phosphatase family. Sugar phosphate phosphatase III subfamily.</text>
</comment>
<evidence type="ECO:0000256" key="5">
    <source>
        <dbReference type="ARBA" id="ARBA00023211"/>
    </source>
</evidence>
<evidence type="ECO:0000256" key="6">
    <source>
        <dbReference type="ARBA" id="ARBA00048809"/>
    </source>
</evidence>
<evidence type="ECO:0000313" key="10">
    <source>
        <dbReference type="EMBL" id="KAF5830777.1"/>
    </source>
</evidence>
<evidence type="ECO:0000313" key="11">
    <source>
        <dbReference type="Proteomes" id="UP000815325"/>
    </source>
</evidence>
<evidence type="ECO:0000256" key="8">
    <source>
        <dbReference type="SAM" id="MobiDB-lite"/>
    </source>
</evidence>
<name>A0ABQ7G846_DUNSA</name>
<dbReference type="InterPro" id="IPR039763">
    <property type="entry name" value="ARMT1"/>
</dbReference>
<reference evidence="10" key="1">
    <citation type="submission" date="2017-08" db="EMBL/GenBank/DDBJ databases">
        <authorList>
            <person name="Polle J.E."/>
            <person name="Barry K."/>
            <person name="Cushman J."/>
            <person name="Schmutz J."/>
            <person name="Tran D."/>
            <person name="Hathwaick L.T."/>
            <person name="Yim W.C."/>
            <person name="Jenkins J."/>
            <person name="Mckie-Krisberg Z.M."/>
            <person name="Prochnik S."/>
            <person name="Lindquist E."/>
            <person name="Dockter R.B."/>
            <person name="Adam C."/>
            <person name="Molina H."/>
            <person name="Bunkerborg J."/>
            <person name="Jin E."/>
            <person name="Buchheim M."/>
            <person name="Magnuson J."/>
        </authorList>
    </citation>
    <scope>NUCLEOTIDE SEQUENCE</scope>
    <source>
        <strain evidence="10">CCAP 19/18</strain>
    </source>
</reference>
<dbReference type="InterPro" id="IPR036075">
    <property type="entry name" value="ARMT-1-like_metal-bd_sf"/>
</dbReference>
<dbReference type="Proteomes" id="UP000815325">
    <property type="component" value="Unassembled WGS sequence"/>
</dbReference>
<comment type="catalytic activity">
    <reaction evidence="6 7">
        <text>beta-D-fructose 6-phosphate = dihydroxyacetone + D-glyceraldehyde 3-phosphate</text>
        <dbReference type="Rhea" id="RHEA:28002"/>
        <dbReference type="ChEBI" id="CHEBI:16016"/>
        <dbReference type="ChEBI" id="CHEBI:57634"/>
        <dbReference type="ChEBI" id="CHEBI:59776"/>
    </reaction>
</comment>
<evidence type="ECO:0000259" key="9">
    <source>
        <dbReference type="Pfam" id="PF01937"/>
    </source>
</evidence>
<feature type="compositionally biased region" description="Basic and acidic residues" evidence="8">
    <location>
        <begin position="245"/>
        <end position="254"/>
    </location>
</feature>
<accession>A0ABQ7G846</accession>
<keyword evidence="3 7" id="KW-0479">Metal-binding</keyword>
<dbReference type="SUPFAM" id="SSF111321">
    <property type="entry name" value="AF1104-like"/>
    <property type="match status" value="1"/>
</dbReference>
<dbReference type="Pfam" id="PF01937">
    <property type="entry name" value="ARMT1-like_dom"/>
    <property type="match status" value="1"/>
</dbReference>
<evidence type="ECO:0000256" key="1">
    <source>
        <dbReference type="ARBA" id="ARBA00001326"/>
    </source>
</evidence>
<gene>
    <name evidence="10" type="ORF">DUNSADRAFT_14060</name>
</gene>
<protein>
    <recommendedName>
        <fullName evidence="7">Sugar phosphate phosphatase</fullName>
        <ecNumber evidence="7">3.1.3.-</ecNumber>
    </recommendedName>
</protein>
<keyword evidence="11" id="KW-1185">Reference proteome</keyword>
<keyword evidence="5 7" id="KW-0464">Manganese</keyword>
<organism evidence="10 11">
    <name type="scientific">Dunaliella salina</name>
    <name type="common">Green alga</name>
    <name type="synonym">Protococcus salinus</name>
    <dbReference type="NCBI Taxonomy" id="3046"/>
    <lineage>
        <taxon>Eukaryota</taxon>
        <taxon>Viridiplantae</taxon>
        <taxon>Chlorophyta</taxon>
        <taxon>core chlorophytes</taxon>
        <taxon>Chlorophyceae</taxon>
        <taxon>CS clade</taxon>
        <taxon>Chlamydomonadales</taxon>
        <taxon>Dunaliellaceae</taxon>
        <taxon>Dunaliella</taxon>
    </lineage>
</organism>